<evidence type="ECO:0000259" key="3">
    <source>
        <dbReference type="Pfam" id="PF00591"/>
    </source>
</evidence>
<reference evidence="5 6" key="1">
    <citation type="submission" date="2014-04" db="EMBL/GenBank/DDBJ databases">
        <authorList>
            <consortium name="DOE Joint Genome Institute"/>
            <person name="Kuo A."/>
            <person name="Girlanda M."/>
            <person name="Perotto S."/>
            <person name="Kohler A."/>
            <person name="Nagy L.G."/>
            <person name="Floudas D."/>
            <person name="Copeland A."/>
            <person name="Barry K.W."/>
            <person name="Cichocki N."/>
            <person name="Veneault-Fourrey C."/>
            <person name="LaButti K."/>
            <person name="Lindquist E.A."/>
            <person name="Lipzen A."/>
            <person name="Lundell T."/>
            <person name="Morin E."/>
            <person name="Murat C."/>
            <person name="Sun H."/>
            <person name="Tunlid A."/>
            <person name="Henrissat B."/>
            <person name="Grigoriev I.V."/>
            <person name="Hibbett D.S."/>
            <person name="Martin F."/>
            <person name="Nordberg H.P."/>
            <person name="Cantor M.N."/>
            <person name="Hua S.X."/>
        </authorList>
    </citation>
    <scope>NUCLEOTIDE SEQUENCE [LARGE SCALE GENOMIC DNA]</scope>
    <source>
        <strain evidence="5 6">MUT 4182</strain>
    </source>
</reference>
<protein>
    <recommendedName>
        <fullName evidence="7">Anthranilate phosphoribosyltransferase</fullName>
    </recommendedName>
</protein>
<evidence type="ECO:0000313" key="5">
    <source>
        <dbReference type="EMBL" id="KIO28779.1"/>
    </source>
</evidence>
<sequence length="376" mass="39837">MSSLQYSPATFKPILEHLITSPKTFTQEEARLAFHHLGQDDFSGATPVQVGAFLMALKYSNKAHSPEIIASAADVMRSYAAKTEVQRDDGGQEPFVVDIVGTGGDEWNTFNVSTAAAIVAAGAGAKVCKHGSSATVSTSGSSDLLSALGCPLLAPTPSVIPSSLPFTFLHAAATQPSISRLEHVRKSLPFRTIFNVLGPLLNPTNPRGMVLGVYAKELGPVFAHALKESGKVERALIVCGQEGLDEISIAGSTWVWELNGVDGSVTESTIHPVLFGIEARPLETVVGSTPDANAKILMHLLSSGKEPLPPRDELPSSFSIDAVRDYVLINAAALLKVAGLATDWKDGVRLARESIDSGKALNALTMFRTWGRNQAA</sequence>
<evidence type="ECO:0000256" key="1">
    <source>
        <dbReference type="ARBA" id="ARBA00022676"/>
    </source>
</evidence>
<dbReference type="PANTHER" id="PTHR43285">
    <property type="entry name" value="ANTHRANILATE PHOSPHORIBOSYLTRANSFERASE"/>
    <property type="match status" value="1"/>
</dbReference>
<dbReference type="Pfam" id="PF00591">
    <property type="entry name" value="Glycos_transf_3"/>
    <property type="match status" value="1"/>
</dbReference>
<proteinExistence type="predicted"/>
<dbReference type="NCBIfam" id="TIGR01245">
    <property type="entry name" value="trpD"/>
    <property type="match status" value="1"/>
</dbReference>
<dbReference type="Pfam" id="PF02885">
    <property type="entry name" value="Glycos_trans_3N"/>
    <property type="match status" value="1"/>
</dbReference>
<dbReference type="InterPro" id="IPR000312">
    <property type="entry name" value="Glycosyl_Trfase_fam3"/>
</dbReference>
<dbReference type="EMBL" id="KN822990">
    <property type="protein sequence ID" value="KIO28779.1"/>
    <property type="molecule type" value="Genomic_DNA"/>
</dbReference>
<feature type="domain" description="Glycosyl transferase family 3" evidence="3">
    <location>
        <begin position="96"/>
        <end position="361"/>
    </location>
</feature>
<dbReference type="GO" id="GO:0000162">
    <property type="term" value="P:L-tryptophan biosynthetic process"/>
    <property type="evidence" value="ECO:0007669"/>
    <property type="project" value="InterPro"/>
</dbReference>
<dbReference type="GO" id="GO:0004048">
    <property type="term" value="F:anthranilate phosphoribosyltransferase activity"/>
    <property type="evidence" value="ECO:0007669"/>
    <property type="project" value="InterPro"/>
</dbReference>
<keyword evidence="1" id="KW-0328">Glycosyltransferase</keyword>
<dbReference type="SUPFAM" id="SSF52418">
    <property type="entry name" value="Nucleoside phosphorylase/phosphoribosyltransferase catalytic domain"/>
    <property type="match status" value="1"/>
</dbReference>
<dbReference type="SUPFAM" id="SSF47648">
    <property type="entry name" value="Nucleoside phosphorylase/phosphoribosyltransferase N-terminal domain"/>
    <property type="match status" value="1"/>
</dbReference>
<keyword evidence="6" id="KW-1185">Reference proteome</keyword>
<dbReference type="InterPro" id="IPR017459">
    <property type="entry name" value="Glycosyl_Trfase_fam3_N_dom"/>
</dbReference>
<evidence type="ECO:0008006" key="7">
    <source>
        <dbReference type="Google" id="ProtNLM"/>
    </source>
</evidence>
<keyword evidence="2" id="KW-0808">Transferase</keyword>
<gene>
    <name evidence="5" type="ORF">M407DRAFT_229339</name>
</gene>
<dbReference type="Gene3D" id="1.20.970.10">
    <property type="entry name" value="Transferase, Pyrimidine Nucleoside Phosphorylase, Chain C"/>
    <property type="match status" value="1"/>
</dbReference>
<organism evidence="5 6">
    <name type="scientific">Tulasnella calospora MUT 4182</name>
    <dbReference type="NCBI Taxonomy" id="1051891"/>
    <lineage>
        <taxon>Eukaryota</taxon>
        <taxon>Fungi</taxon>
        <taxon>Dikarya</taxon>
        <taxon>Basidiomycota</taxon>
        <taxon>Agaricomycotina</taxon>
        <taxon>Agaricomycetes</taxon>
        <taxon>Cantharellales</taxon>
        <taxon>Tulasnellaceae</taxon>
        <taxon>Tulasnella</taxon>
    </lineage>
</organism>
<dbReference type="GO" id="GO:0005829">
    <property type="term" value="C:cytosol"/>
    <property type="evidence" value="ECO:0007669"/>
    <property type="project" value="TreeGrafter"/>
</dbReference>
<dbReference type="Proteomes" id="UP000054248">
    <property type="component" value="Unassembled WGS sequence"/>
</dbReference>
<dbReference type="OrthoDB" id="427800at2759"/>
<evidence type="ECO:0000313" key="6">
    <source>
        <dbReference type="Proteomes" id="UP000054248"/>
    </source>
</evidence>
<evidence type="ECO:0000256" key="2">
    <source>
        <dbReference type="ARBA" id="ARBA00022679"/>
    </source>
</evidence>
<feature type="domain" description="Glycosyl transferase family 3 N-terminal" evidence="4">
    <location>
        <begin position="12"/>
        <end position="80"/>
    </location>
</feature>
<accession>A0A0C3QNQ0</accession>
<name>A0A0C3QNQ0_9AGAM</name>
<dbReference type="PANTHER" id="PTHR43285:SF2">
    <property type="entry name" value="ANTHRANILATE PHOSPHORIBOSYLTRANSFERASE"/>
    <property type="match status" value="1"/>
</dbReference>
<dbReference type="InterPro" id="IPR005940">
    <property type="entry name" value="Anthranilate_Pribosyl_Tfrase"/>
</dbReference>
<evidence type="ECO:0000259" key="4">
    <source>
        <dbReference type="Pfam" id="PF02885"/>
    </source>
</evidence>
<dbReference type="InterPro" id="IPR036320">
    <property type="entry name" value="Glycosyl_Trfase_fam3_N_dom_sf"/>
</dbReference>
<dbReference type="AlphaFoldDB" id="A0A0C3QNQ0"/>
<dbReference type="Gene3D" id="3.40.1030.10">
    <property type="entry name" value="Nucleoside phosphorylase/phosphoribosyltransferase catalytic domain"/>
    <property type="match status" value="1"/>
</dbReference>
<dbReference type="STRING" id="1051891.A0A0C3QNQ0"/>
<dbReference type="HOGENOM" id="CLU_034315_2_1_1"/>
<dbReference type="InterPro" id="IPR035902">
    <property type="entry name" value="Nuc_phospho_transferase"/>
</dbReference>
<reference evidence="6" key="2">
    <citation type="submission" date="2015-01" db="EMBL/GenBank/DDBJ databases">
        <title>Evolutionary Origins and Diversification of the Mycorrhizal Mutualists.</title>
        <authorList>
            <consortium name="DOE Joint Genome Institute"/>
            <consortium name="Mycorrhizal Genomics Consortium"/>
            <person name="Kohler A."/>
            <person name="Kuo A."/>
            <person name="Nagy L.G."/>
            <person name="Floudas D."/>
            <person name="Copeland A."/>
            <person name="Barry K.W."/>
            <person name="Cichocki N."/>
            <person name="Veneault-Fourrey C."/>
            <person name="LaButti K."/>
            <person name="Lindquist E.A."/>
            <person name="Lipzen A."/>
            <person name="Lundell T."/>
            <person name="Morin E."/>
            <person name="Murat C."/>
            <person name="Riley R."/>
            <person name="Ohm R."/>
            <person name="Sun H."/>
            <person name="Tunlid A."/>
            <person name="Henrissat B."/>
            <person name="Grigoriev I.V."/>
            <person name="Hibbett D.S."/>
            <person name="Martin F."/>
        </authorList>
    </citation>
    <scope>NUCLEOTIDE SEQUENCE [LARGE SCALE GENOMIC DNA]</scope>
    <source>
        <strain evidence="6">MUT 4182</strain>
    </source>
</reference>